<dbReference type="Gene3D" id="1.10.10.60">
    <property type="entry name" value="Homeodomain-like"/>
    <property type="match status" value="1"/>
</dbReference>
<dbReference type="Proteomes" id="UP000320300">
    <property type="component" value="Unassembled WGS sequence"/>
</dbReference>
<dbReference type="PANTHER" id="PTHR43280:SF2">
    <property type="entry name" value="HTH-TYPE TRANSCRIPTIONAL REGULATOR EXSA"/>
    <property type="match status" value="1"/>
</dbReference>
<keyword evidence="1" id="KW-0805">Transcription regulation</keyword>
<sequence>MSTVPLKYLNRQDEITALFLKEMNKHLDDFMAGRVENMFHLKDIAGMMFLHPVHVSNVIKLYTGYHPCYFYELRIMEEAKRLLADPGLTISAVASKLTYDKSNFTKFFKQYAGMTPTEYRIKFAAAQISGAFS</sequence>
<keyword evidence="6" id="KW-1185">Reference proteome</keyword>
<dbReference type="AlphaFoldDB" id="A0A521ADX1"/>
<dbReference type="OrthoDB" id="956952at2"/>
<dbReference type="InterPro" id="IPR018060">
    <property type="entry name" value="HTH_AraC"/>
</dbReference>
<dbReference type="GO" id="GO:0043565">
    <property type="term" value="F:sequence-specific DNA binding"/>
    <property type="evidence" value="ECO:0007669"/>
    <property type="project" value="InterPro"/>
</dbReference>
<evidence type="ECO:0000259" key="4">
    <source>
        <dbReference type="PROSITE" id="PS01124"/>
    </source>
</evidence>
<dbReference type="PROSITE" id="PS01124">
    <property type="entry name" value="HTH_ARAC_FAMILY_2"/>
    <property type="match status" value="1"/>
</dbReference>
<keyword evidence="2 5" id="KW-0238">DNA-binding</keyword>
<evidence type="ECO:0000313" key="5">
    <source>
        <dbReference type="EMBL" id="SMO33015.1"/>
    </source>
</evidence>
<dbReference type="Pfam" id="PF12833">
    <property type="entry name" value="HTH_18"/>
    <property type="match status" value="1"/>
</dbReference>
<dbReference type="EMBL" id="FXTN01000001">
    <property type="protein sequence ID" value="SMO33015.1"/>
    <property type="molecule type" value="Genomic_DNA"/>
</dbReference>
<protein>
    <submittedName>
        <fullName evidence="5">AraC-type DNA-binding protein</fullName>
    </submittedName>
</protein>
<reference evidence="5 6" key="1">
    <citation type="submission" date="2017-05" db="EMBL/GenBank/DDBJ databases">
        <authorList>
            <person name="Varghese N."/>
            <person name="Submissions S."/>
        </authorList>
    </citation>
    <scope>NUCLEOTIDE SEQUENCE [LARGE SCALE GENOMIC DNA]</scope>
    <source>
        <strain evidence="5 6">DSM 19036</strain>
    </source>
</reference>
<dbReference type="InterPro" id="IPR009057">
    <property type="entry name" value="Homeodomain-like_sf"/>
</dbReference>
<feature type="domain" description="HTH araC/xylS-type" evidence="4">
    <location>
        <begin position="25"/>
        <end position="122"/>
    </location>
</feature>
<dbReference type="SUPFAM" id="SSF46689">
    <property type="entry name" value="Homeodomain-like"/>
    <property type="match status" value="1"/>
</dbReference>
<dbReference type="RefSeq" id="WP_142526231.1">
    <property type="nucleotide sequence ID" value="NZ_CBCSJO010000002.1"/>
</dbReference>
<name>A0A521ADX1_9SPHI</name>
<dbReference type="PANTHER" id="PTHR43280">
    <property type="entry name" value="ARAC-FAMILY TRANSCRIPTIONAL REGULATOR"/>
    <property type="match status" value="1"/>
</dbReference>
<keyword evidence="3" id="KW-0804">Transcription</keyword>
<dbReference type="SMART" id="SM00342">
    <property type="entry name" value="HTH_ARAC"/>
    <property type="match status" value="1"/>
</dbReference>
<dbReference type="GO" id="GO:0003700">
    <property type="term" value="F:DNA-binding transcription factor activity"/>
    <property type="evidence" value="ECO:0007669"/>
    <property type="project" value="InterPro"/>
</dbReference>
<evidence type="ECO:0000256" key="2">
    <source>
        <dbReference type="ARBA" id="ARBA00023125"/>
    </source>
</evidence>
<evidence type="ECO:0000313" key="6">
    <source>
        <dbReference type="Proteomes" id="UP000320300"/>
    </source>
</evidence>
<proteinExistence type="predicted"/>
<evidence type="ECO:0000256" key="3">
    <source>
        <dbReference type="ARBA" id="ARBA00023163"/>
    </source>
</evidence>
<organism evidence="5 6">
    <name type="scientific">Pedobacter westerhofensis</name>
    <dbReference type="NCBI Taxonomy" id="425512"/>
    <lineage>
        <taxon>Bacteria</taxon>
        <taxon>Pseudomonadati</taxon>
        <taxon>Bacteroidota</taxon>
        <taxon>Sphingobacteriia</taxon>
        <taxon>Sphingobacteriales</taxon>
        <taxon>Sphingobacteriaceae</taxon>
        <taxon>Pedobacter</taxon>
    </lineage>
</organism>
<gene>
    <name evidence="5" type="ORF">SAMN06265348_10198</name>
</gene>
<accession>A0A521ADX1</accession>
<evidence type="ECO:0000256" key="1">
    <source>
        <dbReference type="ARBA" id="ARBA00023015"/>
    </source>
</evidence>